<keyword evidence="2" id="KW-1185">Reference proteome</keyword>
<name>A0A8T2JXK7_9PIPI</name>
<evidence type="ECO:0000313" key="2">
    <source>
        <dbReference type="Proteomes" id="UP000812440"/>
    </source>
</evidence>
<dbReference type="EMBL" id="JAACNH010000003">
    <property type="protein sequence ID" value="KAG8449985.1"/>
    <property type="molecule type" value="Genomic_DNA"/>
</dbReference>
<accession>A0A8T2JXK7</accession>
<dbReference type="AlphaFoldDB" id="A0A8T2JXK7"/>
<sequence>MSTLVESYKPGVLSMFGLTIKPPPKIYKYQGHCRAKSFISSISPYAAGHKPKFVCVSICSMAKSTFRRILKTSSYVGRLVCNQDQSLD</sequence>
<dbReference type="Proteomes" id="UP000812440">
    <property type="component" value="Chromosome 8_10"/>
</dbReference>
<comment type="caution">
    <text evidence="1">The sequence shown here is derived from an EMBL/GenBank/DDBJ whole genome shotgun (WGS) entry which is preliminary data.</text>
</comment>
<proteinExistence type="predicted"/>
<reference evidence="1" key="1">
    <citation type="thesis" date="2020" institute="ProQuest LLC" country="789 East Eisenhower Parkway, Ann Arbor, MI, USA">
        <title>Comparative Genomics and Chromosome Evolution.</title>
        <authorList>
            <person name="Mudd A.B."/>
        </authorList>
    </citation>
    <scope>NUCLEOTIDE SEQUENCE</scope>
    <source>
        <strain evidence="1">Female2</strain>
        <tissue evidence="1">Blood</tissue>
    </source>
</reference>
<organism evidence="1 2">
    <name type="scientific">Hymenochirus boettgeri</name>
    <name type="common">Congo dwarf clawed frog</name>
    <dbReference type="NCBI Taxonomy" id="247094"/>
    <lineage>
        <taxon>Eukaryota</taxon>
        <taxon>Metazoa</taxon>
        <taxon>Chordata</taxon>
        <taxon>Craniata</taxon>
        <taxon>Vertebrata</taxon>
        <taxon>Euteleostomi</taxon>
        <taxon>Amphibia</taxon>
        <taxon>Batrachia</taxon>
        <taxon>Anura</taxon>
        <taxon>Pipoidea</taxon>
        <taxon>Pipidae</taxon>
        <taxon>Pipinae</taxon>
        <taxon>Hymenochirus</taxon>
    </lineage>
</organism>
<evidence type="ECO:0000313" key="1">
    <source>
        <dbReference type="EMBL" id="KAG8449985.1"/>
    </source>
</evidence>
<gene>
    <name evidence="1" type="ORF">GDO86_016608</name>
</gene>
<protein>
    <submittedName>
        <fullName evidence="1">Uncharacterized protein</fullName>
    </submittedName>
</protein>